<evidence type="ECO:0000256" key="1">
    <source>
        <dbReference type="SAM" id="MobiDB-lite"/>
    </source>
</evidence>
<feature type="compositionally biased region" description="Low complexity" evidence="1">
    <location>
        <begin position="60"/>
        <end position="86"/>
    </location>
</feature>
<feature type="compositionally biased region" description="Low complexity" evidence="1">
    <location>
        <begin position="1"/>
        <end position="19"/>
    </location>
</feature>
<feature type="compositionally biased region" description="Polar residues" evidence="1">
    <location>
        <begin position="46"/>
        <end position="59"/>
    </location>
</feature>
<evidence type="ECO:0000313" key="2">
    <source>
        <dbReference type="EMBL" id="KAF2636215.1"/>
    </source>
</evidence>
<feature type="region of interest" description="Disordered" evidence="1">
    <location>
        <begin position="1"/>
        <end position="86"/>
    </location>
</feature>
<name>A0A6A6RM52_9PLEO</name>
<organism evidence="2 3">
    <name type="scientific">Massarina eburnea CBS 473.64</name>
    <dbReference type="NCBI Taxonomy" id="1395130"/>
    <lineage>
        <taxon>Eukaryota</taxon>
        <taxon>Fungi</taxon>
        <taxon>Dikarya</taxon>
        <taxon>Ascomycota</taxon>
        <taxon>Pezizomycotina</taxon>
        <taxon>Dothideomycetes</taxon>
        <taxon>Pleosporomycetidae</taxon>
        <taxon>Pleosporales</taxon>
        <taxon>Massarineae</taxon>
        <taxon>Massarinaceae</taxon>
        <taxon>Massarina</taxon>
    </lineage>
</organism>
<reference evidence="2" key="1">
    <citation type="journal article" date="2020" name="Stud. Mycol.">
        <title>101 Dothideomycetes genomes: a test case for predicting lifestyles and emergence of pathogens.</title>
        <authorList>
            <person name="Haridas S."/>
            <person name="Albert R."/>
            <person name="Binder M."/>
            <person name="Bloem J."/>
            <person name="Labutti K."/>
            <person name="Salamov A."/>
            <person name="Andreopoulos B."/>
            <person name="Baker S."/>
            <person name="Barry K."/>
            <person name="Bills G."/>
            <person name="Bluhm B."/>
            <person name="Cannon C."/>
            <person name="Castanera R."/>
            <person name="Culley D."/>
            <person name="Daum C."/>
            <person name="Ezra D."/>
            <person name="Gonzalez J."/>
            <person name="Henrissat B."/>
            <person name="Kuo A."/>
            <person name="Liang C."/>
            <person name="Lipzen A."/>
            <person name="Lutzoni F."/>
            <person name="Magnuson J."/>
            <person name="Mondo S."/>
            <person name="Nolan M."/>
            <person name="Ohm R."/>
            <person name="Pangilinan J."/>
            <person name="Park H.-J."/>
            <person name="Ramirez L."/>
            <person name="Alfaro M."/>
            <person name="Sun H."/>
            <person name="Tritt A."/>
            <person name="Yoshinaga Y."/>
            <person name="Zwiers L.-H."/>
            <person name="Turgeon B."/>
            <person name="Goodwin S."/>
            <person name="Spatafora J."/>
            <person name="Crous P."/>
            <person name="Grigoriev I."/>
        </authorList>
    </citation>
    <scope>NUCLEOTIDE SEQUENCE</scope>
    <source>
        <strain evidence="2">CBS 473.64</strain>
    </source>
</reference>
<keyword evidence="3" id="KW-1185">Reference proteome</keyword>
<feature type="compositionally biased region" description="Polar residues" evidence="1">
    <location>
        <begin position="25"/>
        <end position="37"/>
    </location>
</feature>
<gene>
    <name evidence="2" type="ORF">P280DRAFT_493321</name>
</gene>
<dbReference type="Proteomes" id="UP000799753">
    <property type="component" value="Unassembled WGS sequence"/>
</dbReference>
<evidence type="ECO:0000313" key="3">
    <source>
        <dbReference type="Proteomes" id="UP000799753"/>
    </source>
</evidence>
<protein>
    <submittedName>
        <fullName evidence="2">Uncharacterized protein</fullName>
    </submittedName>
</protein>
<accession>A0A6A6RM52</accession>
<dbReference type="AlphaFoldDB" id="A0A6A6RM52"/>
<proteinExistence type="predicted"/>
<dbReference type="OrthoDB" id="5415522at2759"/>
<dbReference type="EMBL" id="MU006800">
    <property type="protein sequence ID" value="KAF2636215.1"/>
    <property type="molecule type" value="Genomic_DNA"/>
</dbReference>
<sequence length="86" mass="9086">MDKNSSSPVSPASASSSSSGDGGYTITNSGINSQGNHYCSRDHGPNVTNPNSYHYSNVDGSYYYSNPNGSNYYNDGNGNSRYTPGN</sequence>